<evidence type="ECO:0000259" key="2">
    <source>
        <dbReference type="Pfam" id="PF14606"/>
    </source>
</evidence>
<proteinExistence type="predicted"/>
<reference evidence="4 5" key="1">
    <citation type="submission" date="2019-05" db="EMBL/GenBank/DDBJ databases">
        <title>Draft genome sequence of Nonomuraea turkmeniaca DSM 43926.</title>
        <authorList>
            <person name="Saricaoglu S."/>
            <person name="Isik K."/>
        </authorList>
    </citation>
    <scope>NUCLEOTIDE SEQUENCE [LARGE SCALE GENOMIC DNA]</scope>
    <source>
        <strain evidence="4 5">DSM 43926</strain>
    </source>
</reference>
<dbReference type="Pfam" id="PF14606">
    <property type="entry name" value="Lipase_GDSL_3"/>
    <property type="match status" value="1"/>
</dbReference>
<evidence type="ECO:0000256" key="1">
    <source>
        <dbReference type="SAM" id="MobiDB-lite"/>
    </source>
</evidence>
<dbReference type="InterPro" id="IPR013830">
    <property type="entry name" value="SGNH_hydro"/>
</dbReference>
<evidence type="ECO:0000313" key="5">
    <source>
        <dbReference type="Proteomes" id="UP000309128"/>
    </source>
</evidence>
<evidence type="ECO:0000313" key="4">
    <source>
        <dbReference type="EMBL" id="TMR15084.1"/>
    </source>
</evidence>
<dbReference type="Pfam" id="PF21181">
    <property type="entry name" value="SsfX3_N"/>
    <property type="match status" value="1"/>
</dbReference>
<protein>
    <submittedName>
        <fullName evidence="4">Uncharacterized protein</fullName>
    </submittedName>
</protein>
<accession>A0A5S4FBU6</accession>
<dbReference type="InterPro" id="IPR048977">
    <property type="entry name" value="SsfX3-like_N"/>
</dbReference>
<dbReference type="EMBL" id="VCKY01000103">
    <property type="protein sequence ID" value="TMR15084.1"/>
    <property type="molecule type" value="Genomic_DNA"/>
</dbReference>
<evidence type="ECO:0000259" key="3">
    <source>
        <dbReference type="Pfam" id="PF21181"/>
    </source>
</evidence>
<feature type="domain" description="SsfX3-like N-terminal" evidence="3">
    <location>
        <begin position="50"/>
        <end position="156"/>
    </location>
</feature>
<dbReference type="Gene3D" id="3.40.50.1110">
    <property type="entry name" value="SGNH hydrolase"/>
    <property type="match status" value="1"/>
</dbReference>
<dbReference type="Gene3D" id="2.60.120.260">
    <property type="entry name" value="Galactose-binding domain-like"/>
    <property type="match status" value="1"/>
</dbReference>
<gene>
    <name evidence="4" type="ORF">ETD86_27735</name>
</gene>
<feature type="region of interest" description="Disordered" evidence="1">
    <location>
        <begin position="372"/>
        <end position="405"/>
    </location>
</feature>
<name>A0A5S4FBU6_9ACTN</name>
<dbReference type="SUPFAM" id="SSF52266">
    <property type="entry name" value="SGNH hydrolase"/>
    <property type="match status" value="1"/>
</dbReference>
<dbReference type="InterPro" id="IPR036514">
    <property type="entry name" value="SGNH_hydro_sf"/>
</dbReference>
<keyword evidence="5" id="KW-1185">Reference proteome</keyword>
<feature type="compositionally biased region" description="Basic and acidic residues" evidence="1">
    <location>
        <begin position="372"/>
        <end position="388"/>
    </location>
</feature>
<dbReference type="OrthoDB" id="2060945at2"/>
<feature type="domain" description="SGNH hydrolase-type esterase" evidence="2">
    <location>
        <begin position="182"/>
        <end position="356"/>
    </location>
</feature>
<organism evidence="4 5">
    <name type="scientific">Nonomuraea turkmeniaca</name>
    <dbReference type="NCBI Taxonomy" id="103838"/>
    <lineage>
        <taxon>Bacteria</taxon>
        <taxon>Bacillati</taxon>
        <taxon>Actinomycetota</taxon>
        <taxon>Actinomycetes</taxon>
        <taxon>Streptosporangiales</taxon>
        <taxon>Streptosporangiaceae</taxon>
        <taxon>Nonomuraea</taxon>
    </lineage>
</organism>
<feature type="region of interest" description="Disordered" evidence="1">
    <location>
        <begin position="1"/>
        <end position="32"/>
    </location>
</feature>
<dbReference type="AlphaFoldDB" id="A0A5S4FBU6"/>
<sequence>MTPRPASAVSLSPTVDPGGTSCSAPRSDQGGDPVRMALIQLAPDARPAVWRGSLAWTEEGGSWQPWRLPPDRIATAHAPDLVTRARMPAGVRAVVRTDATALELRTSAVDDDVTSLDVVVDGALWRRTALTAGPATSHVTLPPGAKVVEVWLPQFGEIRIGPLVLHGATYATAATDEMFRWVTYGSSITQCRSASGPSETWPALVARRLGWDLTCLGFAGECHLDPIVARAITRTPANLISLCLGGNIYGTASLGARTLTGQVSGFIQTIRDAHPHVPIAVISPIVSPRRERLPNRAMMTLGDVRGAVTDAVTTLRRCGEARLHLVSGPSVFGLEDAHLLLPDSLHPNADGYRLMAGRLAPRLAAIASARSQHEHAQARVHDAEEVKGHPQQKPGVAESPRTAMD</sequence>
<comment type="caution">
    <text evidence="4">The sequence shown here is derived from an EMBL/GenBank/DDBJ whole genome shotgun (WGS) entry which is preliminary data.</text>
</comment>
<dbReference type="Proteomes" id="UP000309128">
    <property type="component" value="Unassembled WGS sequence"/>
</dbReference>